<dbReference type="SUPFAM" id="SSF56968">
    <property type="entry name" value="Lipovitellin-phosvitin complex, beta-sheet shell regions"/>
    <property type="match status" value="1"/>
</dbReference>
<feature type="compositionally biased region" description="Acidic residues" evidence="7">
    <location>
        <begin position="1052"/>
        <end position="1063"/>
    </location>
</feature>
<dbReference type="PANTHER" id="PTHR23345">
    <property type="entry name" value="VITELLOGENIN-RELATED"/>
    <property type="match status" value="1"/>
</dbReference>
<feature type="compositionally biased region" description="Basic and acidic residues" evidence="7">
    <location>
        <begin position="1036"/>
        <end position="1049"/>
    </location>
</feature>
<keyword evidence="3" id="KW-0758">Storage protein</keyword>
<dbReference type="InterPro" id="IPR050733">
    <property type="entry name" value="Vitellogenin/Apolipophorin"/>
</dbReference>
<keyword evidence="2" id="KW-0964">Secreted</keyword>
<comment type="caution">
    <text evidence="10">The sequence shown here is derived from an EMBL/GenBank/DDBJ whole genome shotgun (WGS) entry which is preliminary data.</text>
</comment>
<evidence type="ECO:0000256" key="1">
    <source>
        <dbReference type="ARBA" id="ARBA00004613"/>
    </source>
</evidence>
<sequence length="1063" mass="123376">RKCPRDLKEKFVRELTEQIENSETRYEKVLALKAMANSGMDLIVFPLEKIIRDEREEKTVRVQAIESLRKLRSVLPRKMVSILMPLYKNIREHPEIRVAAFHQIMQTLPERNIIDQIIYQLEVEPSTQVYSYVHEALTQLSESKIPQEKKMADGIKVALKHFRPQSTRMIKSTYKHYTLYNEQIASGASLNWAALFSNDSVLPKEISGNHETLLNGQMYKHLAQIKMTQHNIDQLLAKLIRENRKELEEIVVRGKRASGFKPDQLLRELSSKLNIVSREKKEKNAHALIYIRSHDMDYALLPIDEQVMPEILKSIARSGSLDLDEIESFLAKGLRFNTVLSSVVYSHSRTIVHSMGMPLRYSAMLPTIVKIEGEIKAEVMPKNGKSFDGLRVRLEARPTVAATHVIKVEIMNPLVNMGIKLLHSLQANIPVDVTTEMSFKRNFEVKHTIALPKESRRLVQIATRPVSFVRVWPKETRVYVQPKEKTIYVEQLESLLHMIDESYLEKATGIKVNVAGHVHGHIWEKGTEGIPAALLIGENNVEITFEKTAATPREYMIRTELENFKEESRMERPSMDGFYEKDNEKHFKTEEYENYSEEEEERRGSFQKYVKSYKSDKAYSHRLFSEIKSVGGRKEHKAEVELKTVCDEQMRLCRVVVKGMRTPMLEQETRDWTFESEVEMLYPEMPETLKELLAQKHREVTINVASRWGSEEKKNEMTIKIQGEQNKEQKKWMKMASELRKDELTPMEEMYRLIEASMLNQYKVVAKYDIRSPVSRGLINRLFNLIKSKSLQAEAPLFKTSFETGHNEKNIVRAQLTFEPATLQSANLSIHTPTEKVVIRDLRTSYTLPRMNIRRQTVTPIQETKAQCTIESRKVRSFDDVIYRTPLTTCYSVLAKDCSSEEPEFAVMIKKVSKNGEEKKMKIVSKDAVVELEMGKRSEKMRVTIDGEKVERVEKLEKARVYMKSDLVRVELDDVTVEFDGYTANVKLSEYYKNKQCGLCGHFDGEKKTEFRRADNEETEDIEEFHRSFLVKNDECEMEEDKLSEKKNYGLESDESSSEEESI</sequence>
<dbReference type="GO" id="GO:0045735">
    <property type="term" value="F:nutrient reservoir activity"/>
    <property type="evidence" value="ECO:0007669"/>
    <property type="project" value="UniProtKB-KW"/>
</dbReference>
<dbReference type="GO" id="GO:0005319">
    <property type="term" value="F:lipid transporter activity"/>
    <property type="evidence" value="ECO:0007669"/>
    <property type="project" value="InterPro"/>
</dbReference>
<name>A0AAV5ULM1_9BILA</name>
<dbReference type="EMBL" id="BTSX01000006">
    <property type="protein sequence ID" value="GMT07088.1"/>
    <property type="molecule type" value="Genomic_DNA"/>
</dbReference>
<dbReference type="SMART" id="SM00216">
    <property type="entry name" value="VWD"/>
    <property type="match status" value="1"/>
</dbReference>
<dbReference type="PANTHER" id="PTHR23345:SF15">
    <property type="entry name" value="VITELLOGENIN 1-RELATED"/>
    <property type="match status" value="1"/>
</dbReference>
<dbReference type="Pfam" id="PF01347">
    <property type="entry name" value="Vitellogenin_N"/>
    <property type="match status" value="1"/>
</dbReference>
<keyword evidence="5" id="KW-0325">Glycoprotein</keyword>
<feature type="domain" description="VWFD" evidence="9">
    <location>
        <begin position="866"/>
        <end position="1037"/>
    </location>
</feature>
<evidence type="ECO:0000259" key="9">
    <source>
        <dbReference type="PROSITE" id="PS51233"/>
    </source>
</evidence>
<dbReference type="InterPro" id="IPR015255">
    <property type="entry name" value="Vitellinogen_open_b-sht"/>
</dbReference>
<dbReference type="GO" id="GO:0005576">
    <property type="term" value="C:extracellular region"/>
    <property type="evidence" value="ECO:0007669"/>
    <property type="project" value="UniProtKB-SubCell"/>
</dbReference>
<dbReference type="AlphaFoldDB" id="A0AAV5ULM1"/>
<dbReference type="InterPro" id="IPR001846">
    <property type="entry name" value="VWF_type-D"/>
</dbReference>
<dbReference type="InterPro" id="IPR015819">
    <property type="entry name" value="Lipid_transp_b-sht_shell"/>
</dbReference>
<dbReference type="InterPro" id="IPR011030">
    <property type="entry name" value="Lipovitellin_superhlx_dom"/>
</dbReference>
<dbReference type="Proteomes" id="UP001432027">
    <property type="component" value="Unassembled WGS sequence"/>
</dbReference>
<feature type="non-terminal residue" evidence="10">
    <location>
        <position position="1"/>
    </location>
</feature>
<evidence type="ECO:0000313" key="10">
    <source>
        <dbReference type="EMBL" id="GMT07088.1"/>
    </source>
</evidence>
<comment type="subcellular location">
    <subcellularLocation>
        <location evidence="1">Secreted</location>
    </subcellularLocation>
</comment>
<evidence type="ECO:0000313" key="11">
    <source>
        <dbReference type="Proteomes" id="UP001432027"/>
    </source>
</evidence>
<evidence type="ECO:0000259" key="8">
    <source>
        <dbReference type="PROSITE" id="PS51211"/>
    </source>
</evidence>
<evidence type="ECO:0000256" key="4">
    <source>
        <dbReference type="ARBA" id="ARBA00023157"/>
    </source>
</evidence>
<gene>
    <name evidence="10" type="ORF">PENTCL1PPCAC_29262</name>
</gene>
<comment type="caution">
    <text evidence="6">Lacks conserved residue(s) required for the propagation of feature annotation.</text>
</comment>
<dbReference type="Gene3D" id="1.25.10.20">
    <property type="entry name" value="Vitellinogen, superhelical"/>
    <property type="match status" value="1"/>
</dbReference>
<dbReference type="Pfam" id="PF00094">
    <property type="entry name" value="VWD"/>
    <property type="match status" value="1"/>
</dbReference>
<dbReference type="Gene3D" id="2.20.80.10">
    <property type="entry name" value="Lipovitellin-phosvitin complex, chain A, domain 4"/>
    <property type="match status" value="1"/>
</dbReference>
<dbReference type="SUPFAM" id="SSF48431">
    <property type="entry name" value="Lipovitellin-phosvitin complex, superhelical domain"/>
    <property type="match status" value="1"/>
</dbReference>
<dbReference type="SMART" id="SM01169">
    <property type="entry name" value="DUF1943"/>
    <property type="match status" value="1"/>
</dbReference>
<evidence type="ECO:0000256" key="2">
    <source>
        <dbReference type="ARBA" id="ARBA00022525"/>
    </source>
</evidence>
<dbReference type="Pfam" id="PF09172">
    <property type="entry name" value="Vit_open_b-sht"/>
    <property type="match status" value="1"/>
</dbReference>
<dbReference type="PROSITE" id="PS51233">
    <property type="entry name" value="VWFD"/>
    <property type="match status" value="1"/>
</dbReference>
<dbReference type="PROSITE" id="PS51211">
    <property type="entry name" value="VITELLOGENIN"/>
    <property type="match status" value="1"/>
</dbReference>
<protein>
    <submittedName>
        <fullName evidence="10">Uncharacterized protein</fullName>
    </submittedName>
</protein>
<keyword evidence="4" id="KW-1015">Disulfide bond</keyword>
<evidence type="ECO:0000256" key="7">
    <source>
        <dbReference type="SAM" id="MobiDB-lite"/>
    </source>
</evidence>
<keyword evidence="11" id="KW-1185">Reference proteome</keyword>
<proteinExistence type="predicted"/>
<feature type="non-terminal residue" evidence="10">
    <location>
        <position position="1063"/>
    </location>
</feature>
<dbReference type="InterPro" id="IPR001747">
    <property type="entry name" value="Vitellogenin_N"/>
</dbReference>
<accession>A0AAV5ULM1</accession>
<evidence type="ECO:0000256" key="3">
    <source>
        <dbReference type="ARBA" id="ARBA00022761"/>
    </source>
</evidence>
<reference evidence="10" key="1">
    <citation type="submission" date="2023-10" db="EMBL/GenBank/DDBJ databases">
        <title>Genome assembly of Pristionchus species.</title>
        <authorList>
            <person name="Yoshida K."/>
            <person name="Sommer R.J."/>
        </authorList>
    </citation>
    <scope>NUCLEOTIDE SEQUENCE</scope>
    <source>
        <strain evidence="10">RS0144</strain>
    </source>
</reference>
<feature type="domain" description="Vitellogenin" evidence="8">
    <location>
        <begin position="1"/>
        <end position="206"/>
    </location>
</feature>
<evidence type="ECO:0000256" key="5">
    <source>
        <dbReference type="ARBA" id="ARBA00023180"/>
    </source>
</evidence>
<feature type="region of interest" description="Disordered" evidence="7">
    <location>
        <begin position="1036"/>
        <end position="1063"/>
    </location>
</feature>
<organism evidence="10 11">
    <name type="scientific">Pristionchus entomophagus</name>
    <dbReference type="NCBI Taxonomy" id="358040"/>
    <lineage>
        <taxon>Eukaryota</taxon>
        <taxon>Metazoa</taxon>
        <taxon>Ecdysozoa</taxon>
        <taxon>Nematoda</taxon>
        <taxon>Chromadorea</taxon>
        <taxon>Rhabditida</taxon>
        <taxon>Rhabditina</taxon>
        <taxon>Diplogasteromorpha</taxon>
        <taxon>Diplogasteroidea</taxon>
        <taxon>Neodiplogasteridae</taxon>
        <taxon>Pristionchus</taxon>
    </lineage>
</organism>
<evidence type="ECO:0000256" key="6">
    <source>
        <dbReference type="PROSITE-ProRule" id="PRU00557"/>
    </source>
</evidence>